<evidence type="ECO:0000256" key="6">
    <source>
        <dbReference type="SAM" id="Phobius"/>
    </source>
</evidence>
<gene>
    <name evidence="7" type="ORF">EKO27_g8971</name>
</gene>
<dbReference type="GO" id="GO:0015095">
    <property type="term" value="F:magnesium ion transmembrane transporter activity"/>
    <property type="evidence" value="ECO:0007669"/>
    <property type="project" value="InterPro"/>
</dbReference>
<evidence type="ECO:0008006" key="9">
    <source>
        <dbReference type="Google" id="ProtNLM"/>
    </source>
</evidence>
<proteinExistence type="predicted"/>
<dbReference type="AlphaFoldDB" id="A0A439CVH2"/>
<keyword evidence="8" id="KW-1185">Reference proteome</keyword>
<feature type="compositionally biased region" description="Polar residues" evidence="5">
    <location>
        <begin position="417"/>
        <end position="431"/>
    </location>
</feature>
<feature type="transmembrane region" description="Helical" evidence="6">
    <location>
        <begin position="299"/>
        <end position="320"/>
    </location>
</feature>
<feature type="transmembrane region" description="Helical" evidence="6">
    <location>
        <begin position="82"/>
        <end position="101"/>
    </location>
</feature>
<dbReference type="InterPro" id="IPR008521">
    <property type="entry name" value="Mg_trans_NIPA"/>
</dbReference>
<dbReference type="Proteomes" id="UP000286045">
    <property type="component" value="Unassembled WGS sequence"/>
</dbReference>
<feature type="transmembrane region" description="Helical" evidence="6">
    <location>
        <begin position="241"/>
        <end position="261"/>
    </location>
</feature>
<evidence type="ECO:0000256" key="1">
    <source>
        <dbReference type="ARBA" id="ARBA00004141"/>
    </source>
</evidence>
<keyword evidence="2 6" id="KW-0812">Transmembrane</keyword>
<dbReference type="InterPro" id="IPR037185">
    <property type="entry name" value="EmrE-like"/>
</dbReference>
<feature type="transmembrane region" description="Helical" evidence="6">
    <location>
        <begin position="107"/>
        <end position="128"/>
    </location>
</feature>
<sequence length="750" mass="82081">MDHTARLLETAHQIYARANETDTKDADNASRPPAFKAVGISLAVGSGLFIGTSFVLKKVGLLKANEKYQQAAGEGYGYLKNAFWWSGMSLMILGEILNFVAYAFTDAILVTSLGAISVVIATVLSAIFLKERLSLIGKVACFLCVVGAVIIVLNAPTDSSVANIQEMQHYVITPGFLSYAGVIIVAAIFLAFWAGPRYGKKNMFTYISICSWIGALSVVATQGLGAAIVAQVGGTPQFNQWFLYVLLVFIIGTLLTEIIYLNKALNIFNAAMVTPTYYVYFTSTTIITSAVLFRGFKATAVQIVTVVFGFLVICSGVVLLQLSKSAKDVPDTAVFAGDLDQIQTIAEQEQPETEPKADALRGTAAILRKISNARIKMEYEEFKRLHEEKETERLATLSEDGQPEQFEWDGLRRRRTTVGSNRSRPFTSPSPAQTPHPPLGRTRLLSDEELEELERERQTSPGVLSSIAGTIRQRARSVLVHEAGLPHQERSNSSASMLSPMHPVQLSQIAVHEHKYDGEIGPHGYGLPADSHDTEYHGATSFSSKNSDRHIQFTEAPKPGGSATSLVPPTPPPHGDQPRSARRQFSFQNVFRRHQADRVQDPVLPPMHEHPVRQGMRARGYSDRGAKVKNATEEERLGLVTGDSQSMPALPRYDGGSDDLSDDDEDGFSQDEKYLARYGRGITNSPPGRRSDESDDKAAAENTHGDSQRWNESRNPHRHASPSPSPSPSPPPPQPSSYRRGAGGRDDAFI</sequence>
<protein>
    <recommendedName>
        <fullName evidence="9">DUF803 domain membrane protein</fullName>
    </recommendedName>
</protein>
<feature type="region of interest" description="Disordered" evidence="5">
    <location>
        <begin position="597"/>
        <end position="750"/>
    </location>
</feature>
<feature type="transmembrane region" description="Helical" evidence="6">
    <location>
        <begin position="206"/>
        <end position="229"/>
    </location>
</feature>
<reference evidence="7 8" key="1">
    <citation type="submission" date="2018-12" db="EMBL/GenBank/DDBJ databases">
        <title>Draft genome sequence of Xylaria grammica IHI A82.</title>
        <authorList>
            <person name="Buettner E."/>
            <person name="Kellner H."/>
        </authorList>
    </citation>
    <scope>NUCLEOTIDE SEQUENCE [LARGE SCALE GENOMIC DNA]</scope>
    <source>
        <strain evidence="7 8">IHI A82</strain>
    </source>
</reference>
<accession>A0A439CVH2</accession>
<evidence type="ECO:0000256" key="5">
    <source>
        <dbReference type="SAM" id="MobiDB-lite"/>
    </source>
</evidence>
<comment type="subcellular location">
    <subcellularLocation>
        <location evidence="1">Membrane</location>
        <topology evidence="1">Multi-pass membrane protein</topology>
    </subcellularLocation>
</comment>
<dbReference type="Pfam" id="PF05653">
    <property type="entry name" value="Mg_trans_NIPA"/>
    <property type="match status" value="1"/>
</dbReference>
<feature type="transmembrane region" description="Helical" evidence="6">
    <location>
        <begin position="135"/>
        <end position="156"/>
    </location>
</feature>
<dbReference type="EMBL" id="RYZI01000364">
    <property type="protein sequence ID" value="RWA06142.1"/>
    <property type="molecule type" value="Genomic_DNA"/>
</dbReference>
<dbReference type="PANTHER" id="PTHR12570:SF92">
    <property type="entry name" value="SPICHTHYIN, ISOFORM B"/>
    <property type="match status" value="1"/>
</dbReference>
<feature type="transmembrane region" description="Helical" evidence="6">
    <location>
        <begin position="176"/>
        <end position="194"/>
    </location>
</feature>
<feature type="transmembrane region" description="Helical" evidence="6">
    <location>
        <begin position="273"/>
        <end position="293"/>
    </location>
</feature>
<evidence type="ECO:0000313" key="7">
    <source>
        <dbReference type="EMBL" id="RWA06142.1"/>
    </source>
</evidence>
<keyword evidence="3 6" id="KW-1133">Transmembrane helix</keyword>
<dbReference type="SUPFAM" id="SSF103481">
    <property type="entry name" value="Multidrug resistance efflux transporter EmrE"/>
    <property type="match status" value="1"/>
</dbReference>
<dbReference type="PANTHER" id="PTHR12570">
    <property type="match status" value="1"/>
</dbReference>
<feature type="region of interest" description="Disordered" evidence="5">
    <location>
        <begin position="522"/>
        <end position="580"/>
    </location>
</feature>
<name>A0A439CVH2_9PEZI</name>
<evidence type="ECO:0000313" key="8">
    <source>
        <dbReference type="Proteomes" id="UP000286045"/>
    </source>
</evidence>
<feature type="compositionally biased region" description="Basic and acidic residues" evidence="5">
    <location>
        <begin position="620"/>
        <end position="637"/>
    </location>
</feature>
<dbReference type="GO" id="GO:0016020">
    <property type="term" value="C:membrane"/>
    <property type="evidence" value="ECO:0007669"/>
    <property type="project" value="UniProtKB-SubCell"/>
</dbReference>
<evidence type="ECO:0000256" key="4">
    <source>
        <dbReference type="ARBA" id="ARBA00023136"/>
    </source>
</evidence>
<evidence type="ECO:0000256" key="2">
    <source>
        <dbReference type="ARBA" id="ARBA00022692"/>
    </source>
</evidence>
<feature type="compositionally biased region" description="Acidic residues" evidence="5">
    <location>
        <begin position="656"/>
        <end position="669"/>
    </location>
</feature>
<keyword evidence="4 6" id="KW-0472">Membrane</keyword>
<organism evidence="7 8">
    <name type="scientific">Xylaria grammica</name>
    <dbReference type="NCBI Taxonomy" id="363999"/>
    <lineage>
        <taxon>Eukaryota</taxon>
        <taxon>Fungi</taxon>
        <taxon>Dikarya</taxon>
        <taxon>Ascomycota</taxon>
        <taxon>Pezizomycotina</taxon>
        <taxon>Sordariomycetes</taxon>
        <taxon>Xylariomycetidae</taxon>
        <taxon>Xylariales</taxon>
        <taxon>Xylariaceae</taxon>
        <taxon>Xylaria</taxon>
    </lineage>
</organism>
<comment type="caution">
    <text evidence="7">The sequence shown here is derived from an EMBL/GenBank/DDBJ whole genome shotgun (WGS) entry which is preliminary data.</text>
</comment>
<feature type="transmembrane region" description="Helical" evidence="6">
    <location>
        <begin position="34"/>
        <end position="56"/>
    </location>
</feature>
<feature type="compositionally biased region" description="Pro residues" evidence="5">
    <location>
        <begin position="723"/>
        <end position="735"/>
    </location>
</feature>
<feature type="compositionally biased region" description="Basic and acidic residues" evidence="5">
    <location>
        <begin position="689"/>
        <end position="715"/>
    </location>
</feature>
<evidence type="ECO:0000256" key="3">
    <source>
        <dbReference type="ARBA" id="ARBA00022989"/>
    </source>
</evidence>
<feature type="region of interest" description="Disordered" evidence="5">
    <location>
        <begin position="393"/>
        <end position="441"/>
    </location>
</feature>
<dbReference type="STRING" id="363999.A0A439CVH2"/>